<gene>
    <name evidence="1" type="ORF">YOLOSWAG_9</name>
</gene>
<proteinExistence type="predicted"/>
<keyword evidence="2" id="KW-1185">Reference proteome</keyword>
<accession>A0A1S6L2U5</accession>
<dbReference type="Proteomes" id="UP000221250">
    <property type="component" value="Segment"/>
</dbReference>
<name>A0A1S6L2U5_9CAUD</name>
<dbReference type="EMBL" id="KY448244">
    <property type="protein sequence ID" value="AQT28496.1"/>
    <property type="molecule type" value="Genomic_DNA"/>
</dbReference>
<evidence type="ECO:0000313" key="2">
    <source>
        <dbReference type="Proteomes" id="UP000221250"/>
    </source>
</evidence>
<sequence length="44" mass="5001">MNLAQVDVVAACSFLIKLDRTEADVLVRQLDNREVSDLYHQLVV</sequence>
<reference evidence="1 2" key="1">
    <citation type="submission" date="2017-01" db="EMBL/GenBank/DDBJ databases">
        <authorList>
            <person name="Mah S.A."/>
            <person name="Swanson W.J."/>
            <person name="Moy G.W."/>
            <person name="Vacquier V.D."/>
        </authorList>
    </citation>
    <scope>NUCLEOTIDE SEQUENCE [LARGE SCALE GENOMIC DNA]</scope>
</reference>
<protein>
    <submittedName>
        <fullName evidence="1">Uncharacterized protein</fullName>
    </submittedName>
</protein>
<evidence type="ECO:0000313" key="1">
    <source>
        <dbReference type="EMBL" id="AQT28496.1"/>
    </source>
</evidence>
<organism evidence="1 2">
    <name type="scientific">Erwinia phage vB_EamM_Yoloswag</name>
    <dbReference type="NCBI Taxonomy" id="1958956"/>
    <lineage>
        <taxon>Viruses</taxon>
        <taxon>Duplodnaviria</taxon>
        <taxon>Heunggongvirae</taxon>
        <taxon>Uroviricota</taxon>
        <taxon>Caudoviricetes</taxon>
        <taxon>Yoloswagvirus</taxon>
        <taxon>Yoloswagvirus yoloswag</taxon>
    </lineage>
</organism>